<dbReference type="HOGENOM" id="CLU_3424604_0_0_0"/>
<evidence type="ECO:0000313" key="2">
    <source>
        <dbReference type="Proteomes" id="UP000004358"/>
    </source>
</evidence>
<dbReference type="AlphaFoldDB" id="A3ZVG8"/>
<sequence length="22" mass="2616">MTAVAGERLLERTKLKHDFPFR</sequence>
<proteinExistence type="predicted"/>
<reference evidence="1 2" key="1">
    <citation type="submission" date="2006-02" db="EMBL/GenBank/DDBJ databases">
        <authorList>
            <person name="Amann R."/>
            <person name="Ferriera S."/>
            <person name="Johnson J."/>
            <person name="Kravitz S."/>
            <person name="Halpern A."/>
            <person name="Remington K."/>
            <person name="Beeson K."/>
            <person name="Tran B."/>
            <person name="Rogers Y.-H."/>
            <person name="Friedman R."/>
            <person name="Venter J.C."/>
        </authorList>
    </citation>
    <scope>NUCLEOTIDE SEQUENCE [LARGE SCALE GENOMIC DNA]</scope>
    <source>
        <strain evidence="1 2">DSM 3645</strain>
    </source>
</reference>
<name>A3ZVG8_9BACT</name>
<gene>
    <name evidence="1" type="ORF">DSM3645_02523</name>
</gene>
<dbReference type="EMBL" id="AANZ01000014">
    <property type="protein sequence ID" value="EAQ79314.1"/>
    <property type="molecule type" value="Genomic_DNA"/>
</dbReference>
<comment type="caution">
    <text evidence="1">The sequence shown here is derived from an EMBL/GenBank/DDBJ whole genome shotgun (WGS) entry which is preliminary data.</text>
</comment>
<organism evidence="1 2">
    <name type="scientific">Blastopirellula marina DSM 3645</name>
    <dbReference type="NCBI Taxonomy" id="314230"/>
    <lineage>
        <taxon>Bacteria</taxon>
        <taxon>Pseudomonadati</taxon>
        <taxon>Planctomycetota</taxon>
        <taxon>Planctomycetia</taxon>
        <taxon>Pirellulales</taxon>
        <taxon>Pirellulaceae</taxon>
        <taxon>Blastopirellula</taxon>
    </lineage>
</organism>
<evidence type="ECO:0000313" key="1">
    <source>
        <dbReference type="EMBL" id="EAQ79314.1"/>
    </source>
</evidence>
<dbReference type="Proteomes" id="UP000004358">
    <property type="component" value="Unassembled WGS sequence"/>
</dbReference>
<accession>A3ZVG8</accession>
<protein>
    <submittedName>
        <fullName evidence="1">Uncharacterized protein</fullName>
    </submittedName>
</protein>